<proteinExistence type="predicted"/>
<dbReference type="AlphaFoldDB" id="A0A9X3F0V9"/>
<dbReference type="RefSeq" id="WP_267778910.1">
    <property type="nucleotide sequence ID" value="NZ_JAPNKE010000002.1"/>
</dbReference>
<gene>
    <name evidence="1" type="ORF">OV079_52445</name>
</gene>
<dbReference type="InterPro" id="IPR023213">
    <property type="entry name" value="CAT-like_dom_sf"/>
</dbReference>
<name>A0A9X3F0V9_9BACT</name>
<evidence type="ECO:0000313" key="1">
    <source>
        <dbReference type="EMBL" id="MCY1013997.1"/>
    </source>
</evidence>
<dbReference type="SUPFAM" id="SSF52777">
    <property type="entry name" value="CoA-dependent acyltransferases"/>
    <property type="match status" value="1"/>
</dbReference>
<dbReference type="EMBL" id="JAPNKE010000002">
    <property type="protein sequence ID" value="MCY1013997.1"/>
    <property type="molecule type" value="Genomic_DNA"/>
</dbReference>
<protein>
    <recommendedName>
        <fullName evidence="3">Condensation domain-containing protein</fullName>
    </recommendedName>
</protein>
<evidence type="ECO:0008006" key="3">
    <source>
        <dbReference type="Google" id="ProtNLM"/>
    </source>
</evidence>
<dbReference type="Gene3D" id="3.30.559.10">
    <property type="entry name" value="Chloramphenicol acetyltransferase-like domain"/>
    <property type="match status" value="1"/>
</dbReference>
<comment type="caution">
    <text evidence="1">The sequence shown here is derived from an EMBL/GenBank/DDBJ whole genome shotgun (WGS) entry which is preliminary data.</text>
</comment>
<keyword evidence="2" id="KW-1185">Reference proteome</keyword>
<organism evidence="1 2">
    <name type="scientific">Nannocystis pusilla</name>
    <dbReference type="NCBI Taxonomy" id="889268"/>
    <lineage>
        <taxon>Bacteria</taxon>
        <taxon>Pseudomonadati</taxon>
        <taxon>Myxococcota</taxon>
        <taxon>Polyangia</taxon>
        <taxon>Nannocystales</taxon>
        <taxon>Nannocystaceae</taxon>
        <taxon>Nannocystis</taxon>
    </lineage>
</organism>
<evidence type="ECO:0000313" key="2">
    <source>
        <dbReference type="Proteomes" id="UP001150924"/>
    </source>
</evidence>
<dbReference type="Proteomes" id="UP001150924">
    <property type="component" value="Unassembled WGS sequence"/>
</dbReference>
<reference evidence="1" key="1">
    <citation type="submission" date="2022-11" db="EMBL/GenBank/DDBJ databases">
        <title>Minimal conservation of predation-associated metabolite biosynthetic gene clusters underscores biosynthetic potential of Myxococcota including descriptions for ten novel species: Archangium lansinium sp. nov., Myxococcus landrumus sp. nov., Nannocystis bai.</title>
        <authorList>
            <person name="Ahearne A."/>
            <person name="Stevens C."/>
            <person name="Phillips K."/>
        </authorList>
    </citation>
    <scope>NUCLEOTIDE SEQUENCE</scope>
    <source>
        <strain evidence="1">Na p29</strain>
    </source>
</reference>
<accession>A0A9X3F0V9</accession>
<sequence length="68" mass="7342">MVGRHEALRATFAELDGYPVQLVLPAWAPALMRLEMDASADDAAIAAAARTRCAGRSRSIESRRCARA</sequence>